<name>W4GQC4_APHAT</name>
<dbReference type="PANTHER" id="PTHR11347">
    <property type="entry name" value="CYCLIC NUCLEOTIDE PHOSPHODIESTERASE"/>
    <property type="match status" value="1"/>
</dbReference>
<feature type="domain" description="PDEase" evidence="3">
    <location>
        <begin position="54"/>
        <end position="124"/>
    </location>
</feature>
<dbReference type="OrthoDB" id="68317at2759"/>
<evidence type="ECO:0000313" key="4">
    <source>
        <dbReference type="EMBL" id="ETV81531.1"/>
    </source>
</evidence>
<evidence type="ECO:0000256" key="2">
    <source>
        <dbReference type="ARBA" id="ARBA00022801"/>
    </source>
</evidence>
<dbReference type="AlphaFoldDB" id="W4GQC4"/>
<reference evidence="4" key="1">
    <citation type="submission" date="2013-12" db="EMBL/GenBank/DDBJ databases">
        <title>The Genome Sequence of Aphanomyces astaci APO3.</title>
        <authorList>
            <consortium name="The Broad Institute Genomics Platform"/>
            <person name="Russ C."/>
            <person name="Tyler B."/>
            <person name="van West P."/>
            <person name="Dieguez-Uribeondo J."/>
            <person name="Young S.K."/>
            <person name="Zeng Q."/>
            <person name="Gargeya S."/>
            <person name="Fitzgerald M."/>
            <person name="Abouelleil A."/>
            <person name="Alvarado L."/>
            <person name="Chapman S.B."/>
            <person name="Gainer-Dewar J."/>
            <person name="Goldberg J."/>
            <person name="Griggs A."/>
            <person name="Gujja S."/>
            <person name="Hansen M."/>
            <person name="Howarth C."/>
            <person name="Imamovic A."/>
            <person name="Ireland A."/>
            <person name="Larimer J."/>
            <person name="McCowan C."/>
            <person name="Murphy C."/>
            <person name="Pearson M."/>
            <person name="Poon T.W."/>
            <person name="Priest M."/>
            <person name="Roberts A."/>
            <person name="Saif S."/>
            <person name="Shea T."/>
            <person name="Sykes S."/>
            <person name="Wortman J."/>
            <person name="Nusbaum C."/>
            <person name="Birren B."/>
        </authorList>
    </citation>
    <scope>NUCLEOTIDE SEQUENCE [LARGE SCALE GENOMIC DNA]</scope>
    <source>
        <strain evidence="4">APO3</strain>
    </source>
</reference>
<proteinExistence type="predicted"/>
<evidence type="ECO:0000256" key="1">
    <source>
        <dbReference type="ARBA" id="ARBA00022723"/>
    </source>
</evidence>
<gene>
    <name evidence="4" type="ORF">H257_06023</name>
</gene>
<dbReference type="STRING" id="112090.W4GQC4"/>
<dbReference type="RefSeq" id="XP_009829389.1">
    <property type="nucleotide sequence ID" value="XM_009831087.1"/>
</dbReference>
<dbReference type="InterPro" id="IPR036971">
    <property type="entry name" value="PDEase_catalytic_dom_sf"/>
</dbReference>
<keyword evidence="1" id="KW-0479">Metal-binding</keyword>
<dbReference type="Pfam" id="PF00233">
    <property type="entry name" value="PDEase_I"/>
    <property type="match status" value="1"/>
</dbReference>
<dbReference type="Gene3D" id="1.10.1300.10">
    <property type="entry name" value="3'5'-cyclic nucleotide phosphodiesterase, catalytic domain"/>
    <property type="match status" value="1"/>
</dbReference>
<accession>W4GQC4</accession>
<evidence type="ECO:0000259" key="3">
    <source>
        <dbReference type="Pfam" id="PF00233"/>
    </source>
</evidence>
<dbReference type="GO" id="GO:0004114">
    <property type="term" value="F:3',5'-cyclic-nucleotide phosphodiesterase activity"/>
    <property type="evidence" value="ECO:0007669"/>
    <property type="project" value="InterPro"/>
</dbReference>
<dbReference type="InterPro" id="IPR002073">
    <property type="entry name" value="PDEase_catalytic_dom"/>
</dbReference>
<dbReference type="GO" id="GO:0046872">
    <property type="term" value="F:metal ion binding"/>
    <property type="evidence" value="ECO:0007669"/>
    <property type="project" value="UniProtKB-KW"/>
</dbReference>
<organism evidence="4">
    <name type="scientific">Aphanomyces astaci</name>
    <name type="common">Crayfish plague agent</name>
    <dbReference type="NCBI Taxonomy" id="112090"/>
    <lineage>
        <taxon>Eukaryota</taxon>
        <taxon>Sar</taxon>
        <taxon>Stramenopiles</taxon>
        <taxon>Oomycota</taxon>
        <taxon>Saprolegniomycetes</taxon>
        <taxon>Saprolegniales</taxon>
        <taxon>Verrucalvaceae</taxon>
        <taxon>Aphanomyces</taxon>
    </lineage>
</organism>
<dbReference type="EMBL" id="KI913124">
    <property type="protein sequence ID" value="ETV81531.1"/>
    <property type="molecule type" value="Genomic_DNA"/>
</dbReference>
<keyword evidence="2" id="KW-0378">Hydrolase</keyword>
<protein>
    <recommendedName>
        <fullName evidence="3">PDEase domain-containing protein</fullName>
    </recommendedName>
</protein>
<dbReference type="GO" id="GO:0007165">
    <property type="term" value="P:signal transduction"/>
    <property type="evidence" value="ECO:0007669"/>
    <property type="project" value="InterPro"/>
</dbReference>
<dbReference type="GeneID" id="20808019"/>
<dbReference type="SUPFAM" id="SSF109604">
    <property type="entry name" value="HD-domain/PDEase-like"/>
    <property type="match status" value="1"/>
</dbReference>
<sequence>MQPISCAADVDAVRLSDALPVHRVVERINYALLGRQRNAFWNEMTDTFRHGMFDKDKQLLLNAIVHNADIANPALATPLHARWSTSLMQEFNAQYEEEMNQARMNIGFIDLFCFPLWRLMDGFCFPLWRLMDGFLRGLDGCVDNLQANRAYWVRNAEVGSIVT</sequence>
<dbReference type="VEuPathDB" id="FungiDB:H257_06023"/>